<feature type="transmembrane region" description="Helical" evidence="1">
    <location>
        <begin position="236"/>
        <end position="257"/>
    </location>
</feature>
<dbReference type="OrthoDB" id="185689at2157"/>
<dbReference type="PANTHER" id="PTHR21530:SF7">
    <property type="entry name" value="TRAB DOMAIN-CONTAINING PROTEIN"/>
    <property type="match status" value="1"/>
</dbReference>
<feature type="transmembrane region" description="Helical" evidence="1">
    <location>
        <begin position="351"/>
        <end position="377"/>
    </location>
</feature>
<dbReference type="AlphaFoldDB" id="A0A2V2MTW0"/>
<proteinExistence type="predicted"/>
<dbReference type="NCBIfam" id="TIGR00261">
    <property type="entry name" value="traB"/>
    <property type="match status" value="1"/>
</dbReference>
<keyword evidence="1" id="KW-0472">Membrane</keyword>
<comment type="caution">
    <text evidence="2">The sequence shown here is derived from an EMBL/GenBank/DDBJ whole genome shotgun (WGS) entry which is preliminary data.</text>
</comment>
<feature type="transmembrane region" description="Helical" evidence="1">
    <location>
        <begin position="305"/>
        <end position="323"/>
    </location>
</feature>
<name>A0A2V2MTW0_9EURY</name>
<feature type="transmembrane region" description="Helical" evidence="1">
    <location>
        <begin position="269"/>
        <end position="293"/>
    </location>
</feature>
<dbReference type="InterPro" id="IPR005230">
    <property type="entry name" value="TraB_bac"/>
</dbReference>
<sequence>MGEIRIVGTAHVSQKSVEEVQSAIDEWQPDVVAIELDQGRYLGLKQQQKNPEIEDILEAKNFTQLLIQWILAYIQRRIGMDVGVEPGAEMKAAIAAAEERQVKIALIDRDIRMTLHRFWASMSIFEKLKMFYALIGSIAIADKTGDVIDIEELKKENVVEAAMEEFYRYSPRGAKALIGERDAYMSHNLIRLASTNERVLAVVGAGHRKGIEQFLKNPELLPPIDSLTSQMKTRPWGLIFGIIVTVVFALLLLAIVFSGVGTEILLEALVYWVLIHGVLTFIFTIIAGGHWISGLVGCVVSPLSSLHPLIAAGWFSAIAEAKIRKPKGSDIRKIMEAESITEMRKIPLFKVVLVAALANVGASIGTFAYFIFIFPILGIDPNVVLGQGFENMWTAITNLFSFS</sequence>
<organism evidence="2 3">
    <name type="scientific">Methanospirillum stamsii</name>
    <dbReference type="NCBI Taxonomy" id="1277351"/>
    <lineage>
        <taxon>Archaea</taxon>
        <taxon>Methanobacteriati</taxon>
        <taxon>Methanobacteriota</taxon>
        <taxon>Stenosarchaea group</taxon>
        <taxon>Methanomicrobia</taxon>
        <taxon>Methanomicrobiales</taxon>
        <taxon>Methanospirillaceae</taxon>
        <taxon>Methanospirillum</taxon>
    </lineage>
</organism>
<accession>A0A2V2MTW0</accession>
<dbReference type="GeneID" id="97608162"/>
<evidence type="ECO:0000256" key="1">
    <source>
        <dbReference type="SAM" id="Phobius"/>
    </source>
</evidence>
<dbReference type="CDD" id="cd14726">
    <property type="entry name" value="TraB_PrgY-like"/>
    <property type="match status" value="1"/>
</dbReference>
<dbReference type="RefSeq" id="WP_109941984.1">
    <property type="nucleotide sequence ID" value="NZ_CP176366.1"/>
</dbReference>
<keyword evidence="1" id="KW-0812">Transmembrane</keyword>
<keyword evidence="1" id="KW-1133">Transmembrane helix</keyword>
<evidence type="ECO:0000313" key="3">
    <source>
        <dbReference type="Proteomes" id="UP000245934"/>
    </source>
</evidence>
<dbReference type="Proteomes" id="UP000245934">
    <property type="component" value="Unassembled WGS sequence"/>
</dbReference>
<protein>
    <submittedName>
        <fullName evidence="2">TraB family protein</fullName>
    </submittedName>
</protein>
<dbReference type="InterPro" id="IPR046345">
    <property type="entry name" value="TraB_PrgY-like"/>
</dbReference>
<reference evidence="2 3" key="1">
    <citation type="submission" date="2018-05" db="EMBL/GenBank/DDBJ databases">
        <title>Draft genome of Methanospirillum stamsii Pt1.</title>
        <authorList>
            <person name="Dueholm M.S."/>
            <person name="Nielsen P.H."/>
            <person name="Bakmann L.F."/>
            <person name="Otzen D.E."/>
        </authorList>
    </citation>
    <scope>NUCLEOTIDE SEQUENCE [LARGE SCALE GENOMIC DNA]</scope>
    <source>
        <strain evidence="2 3">Pt1</strain>
    </source>
</reference>
<evidence type="ECO:0000313" key="2">
    <source>
        <dbReference type="EMBL" id="PWR70849.1"/>
    </source>
</evidence>
<dbReference type="EMBL" id="QGMZ01000039">
    <property type="protein sequence ID" value="PWR70849.1"/>
    <property type="molecule type" value="Genomic_DNA"/>
</dbReference>
<gene>
    <name evidence="2" type="ORF">DLD82_14800</name>
</gene>
<keyword evidence="3" id="KW-1185">Reference proteome</keyword>
<dbReference type="InterPro" id="IPR002816">
    <property type="entry name" value="TraB/PrgY/GumN_fam"/>
</dbReference>
<dbReference type="Pfam" id="PF01963">
    <property type="entry name" value="TraB_PrgY_gumN"/>
    <property type="match status" value="1"/>
</dbReference>
<dbReference type="PANTHER" id="PTHR21530">
    <property type="entry name" value="PHEROMONE SHUTDOWN PROTEIN"/>
    <property type="match status" value="1"/>
</dbReference>